<gene>
    <name evidence="4" type="ORF">AMETH_2254</name>
</gene>
<dbReference type="InterPro" id="IPR002645">
    <property type="entry name" value="STAS_dom"/>
</dbReference>
<keyword evidence="5" id="KW-1185">Reference proteome</keyword>
<dbReference type="CDD" id="cd07043">
    <property type="entry name" value="STAS_anti-anti-sigma_factors"/>
    <property type="match status" value="1"/>
</dbReference>
<evidence type="ECO:0000256" key="1">
    <source>
        <dbReference type="ARBA" id="ARBA00009013"/>
    </source>
</evidence>
<protein>
    <recommendedName>
        <fullName evidence="2">Anti-sigma factor antagonist</fullName>
    </recommendedName>
</protein>
<dbReference type="RefSeq" id="WP_017981558.1">
    <property type="nucleotide sequence ID" value="NZ_AQUL01000001.1"/>
</dbReference>
<evidence type="ECO:0000313" key="4">
    <source>
        <dbReference type="EMBL" id="AIJ22346.1"/>
    </source>
</evidence>
<dbReference type="NCBIfam" id="TIGR00377">
    <property type="entry name" value="ant_ant_sig"/>
    <property type="match status" value="1"/>
</dbReference>
<evidence type="ECO:0000256" key="2">
    <source>
        <dbReference type="RuleBase" id="RU003749"/>
    </source>
</evidence>
<dbReference type="InterPro" id="IPR003658">
    <property type="entry name" value="Anti-sigma_ant"/>
</dbReference>
<dbReference type="PANTHER" id="PTHR33495:SF2">
    <property type="entry name" value="ANTI-SIGMA FACTOR ANTAGONIST TM_1081-RELATED"/>
    <property type="match status" value="1"/>
</dbReference>
<sequence length="114" mass="11948">MTNLKVEWTYRPDALVVTVTGEIDAGTVVRLREGLGAARAGAPVPPPPTLVLDLLRVGFLDSGGLALLVEVSRECEAAGQELVLVCTSRPVLHPLELTGLDRVFTIAPAVPPAA</sequence>
<dbReference type="InterPro" id="IPR036513">
    <property type="entry name" value="STAS_dom_sf"/>
</dbReference>
<name>A0A076MTV7_AMYME</name>
<dbReference type="PANTHER" id="PTHR33495">
    <property type="entry name" value="ANTI-SIGMA FACTOR ANTAGONIST TM_1081-RELATED-RELATED"/>
    <property type="match status" value="1"/>
</dbReference>
<evidence type="ECO:0000313" key="5">
    <source>
        <dbReference type="Proteomes" id="UP000062973"/>
    </source>
</evidence>
<reference evidence="4 5" key="1">
    <citation type="submission" date="2014-07" db="EMBL/GenBank/DDBJ databases">
        <title>Whole Genome Sequence of the Amycolatopsis methanolica 239.</title>
        <authorList>
            <person name="Tang B."/>
        </authorList>
    </citation>
    <scope>NUCLEOTIDE SEQUENCE [LARGE SCALE GENOMIC DNA]</scope>
    <source>
        <strain evidence="4 5">239</strain>
    </source>
</reference>
<proteinExistence type="inferred from homology"/>
<dbReference type="SUPFAM" id="SSF52091">
    <property type="entry name" value="SpoIIaa-like"/>
    <property type="match status" value="1"/>
</dbReference>
<organism evidence="4 5">
    <name type="scientific">Amycolatopsis methanolica 239</name>
    <dbReference type="NCBI Taxonomy" id="1068978"/>
    <lineage>
        <taxon>Bacteria</taxon>
        <taxon>Bacillati</taxon>
        <taxon>Actinomycetota</taxon>
        <taxon>Actinomycetes</taxon>
        <taxon>Pseudonocardiales</taxon>
        <taxon>Pseudonocardiaceae</taxon>
        <taxon>Amycolatopsis</taxon>
        <taxon>Amycolatopsis methanolica group</taxon>
    </lineage>
</organism>
<dbReference type="PROSITE" id="PS50801">
    <property type="entry name" value="STAS"/>
    <property type="match status" value="1"/>
</dbReference>
<comment type="similarity">
    <text evidence="1 2">Belongs to the anti-sigma-factor antagonist family.</text>
</comment>
<dbReference type="EMBL" id="CP009110">
    <property type="protein sequence ID" value="AIJ22346.1"/>
    <property type="molecule type" value="Genomic_DNA"/>
</dbReference>
<dbReference type="Proteomes" id="UP000062973">
    <property type="component" value="Chromosome"/>
</dbReference>
<dbReference type="Gene3D" id="3.30.750.24">
    <property type="entry name" value="STAS domain"/>
    <property type="match status" value="1"/>
</dbReference>
<dbReference type="KEGG" id="amq:AMETH_2254"/>
<evidence type="ECO:0000259" key="3">
    <source>
        <dbReference type="PROSITE" id="PS50801"/>
    </source>
</evidence>
<dbReference type="eggNOG" id="COG1366">
    <property type="taxonomic scope" value="Bacteria"/>
</dbReference>
<dbReference type="HOGENOM" id="CLU_115403_3_3_11"/>
<dbReference type="GO" id="GO:0043856">
    <property type="term" value="F:anti-sigma factor antagonist activity"/>
    <property type="evidence" value="ECO:0007669"/>
    <property type="project" value="InterPro"/>
</dbReference>
<dbReference type="OrthoDB" id="3628156at2"/>
<dbReference type="STRING" id="1068978.AMETH_2254"/>
<accession>A0A076MTV7</accession>
<dbReference type="Pfam" id="PF01740">
    <property type="entry name" value="STAS"/>
    <property type="match status" value="1"/>
</dbReference>
<dbReference type="PATRIC" id="fig|1068978.7.peg.2397"/>
<feature type="domain" description="STAS" evidence="3">
    <location>
        <begin position="4"/>
        <end position="114"/>
    </location>
</feature>
<dbReference type="AlphaFoldDB" id="A0A076MTV7"/>